<evidence type="ECO:0000313" key="2">
    <source>
        <dbReference type="EMBL" id="KAJ7307071.1"/>
    </source>
</evidence>
<proteinExistence type="predicted"/>
<gene>
    <name evidence="2" type="ORF">DFH08DRAFT_944664</name>
</gene>
<dbReference type="SUPFAM" id="SSF52047">
    <property type="entry name" value="RNI-like"/>
    <property type="match status" value="1"/>
</dbReference>
<keyword evidence="3" id="KW-1185">Reference proteome</keyword>
<dbReference type="AlphaFoldDB" id="A0AAD7EB77"/>
<protein>
    <recommendedName>
        <fullName evidence="4">F-box domain-containing protein</fullName>
    </recommendedName>
</protein>
<name>A0AAD7EB77_9AGAR</name>
<evidence type="ECO:0000256" key="1">
    <source>
        <dbReference type="SAM" id="MobiDB-lite"/>
    </source>
</evidence>
<comment type="caution">
    <text evidence="2">The sequence shown here is derived from an EMBL/GenBank/DDBJ whole genome shotgun (WGS) entry which is preliminary data.</text>
</comment>
<sequence>MNGSTTSYLDTVAPEIWARCWFYSSSKDLRRLALVCRYFTKLCQPLLFQHQRFRAQDSAEISQELEFWLDSARKIHRSTIRLRKLGGSIHVSSVRSWSFGGEHGYASLVNTHPNILNIKAVEETYLKLVRVFADTLGDYHNLRSLHLSSVTLDPKLRQTLAGLVRLEKLDFSSCSITCRTGPLLALREFHLGRSWGDGDEPTDQPLNLVSPEPLHVLSLSGNHHSGAILAGFCAGLSAFPGLVTLSIELRDSLLALFLRFLRQCPQLTRLEITRSAFSSHPPSRLPGGLPVDVIPLLYSFKGPRLLAAFFVSDRPLSILELEEGHSFGRGHQPSPEDVISDLVEISYSTASLQTFTFGVPMRAALQLCRTVAVHWRNLRDLCLVLNETPLPHPPTDPFLGNNNHFDDNESDDESSVDVDVDDRDVDFSDNDSLDSVRTRTSLRIALNFGPTAEVPLPDVLSPGHMYSFHGHASAPPEAPAPRADDPDTFLDLADCICLGRLSLPPSLEALRLKKADWSRFRENLPLSVSDHHRIVLALEAQLPALREVDFGRHSIWWRYRNTWKQSRSGAKIASLYHV</sequence>
<reference evidence="2" key="1">
    <citation type="submission" date="2023-03" db="EMBL/GenBank/DDBJ databases">
        <title>Massive genome expansion in bonnet fungi (Mycena s.s.) driven by repeated elements and novel gene families across ecological guilds.</title>
        <authorList>
            <consortium name="Lawrence Berkeley National Laboratory"/>
            <person name="Harder C.B."/>
            <person name="Miyauchi S."/>
            <person name="Viragh M."/>
            <person name="Kuo A."/>
            <person name="Thoen E."/>
            <person name="Andreopoulos B."/>
            <person name="Lu D."/>
            <person name="Skrede I."/>
            <person name="Drula E."/>
            <person name="Henrissat B."/>
            <person name="Morin E."/>
            <person name="Kohler A."/>
            <person name="Barry K."/>
            <person name="LaButti K."/>
            <person name="Morin E."/>
            <person name="Salamov A."/>
            <person name="Lipzen A."/>
            <person name="Mereny Z."/>
            <person name="Hegedus B."/>
            <person name="Baldrian P."/>
            <person name="Stursova M."/>
            <person name="Weitz H."/>
            <person name="Taylor A."/>
            <person name="Grigoriev I.V."/>
            <person name="Nagy L.G."/>
            <person name="Martin F."/>
            <person name="Kauserud H."/>
        </authorList>
    </citation>
    <scope>NUCLEOTIDE SEQUENCE</scope>
    <source>
        <strain evidence="2">CBHHK002</strain>
    </source>
</reference>
<evidence type="ECO:0000313" key="3">
    <source>
        <dbReference type="Proteomes" id="UP001218218"/>
    </source>
</evidence>
<dbReference type="Gene3D" id="3.80.10.10">
    <property type="entry name" value="Ribonuclease Inhibitor"/>
    <property type="match status" value="1"/>
</dbReference>
<dbReference type="InterPro" id="IPR032675">
    <property type="entry name" value="LRR_dom_sf"/>
</dbReference>
<accession>A0AAD7EB77</accession>
<organism evidence="2 3">
    <name type="scientific">Mycena albidolilacea</name>
    <dbReference type="NCBI Taxonomy" id="1033008"/>
    <lineage>
        <taxon>Eukaryota</taxon>
        <taxon>Fungi</taxon>
        <taxon>Dikarya</taxon>
        <taxon>Basidiomycota</taxon>
        <taxon>Agaricomycotina</taxon>
        <taxon>Agaricomycetes</taxon>
        <taxon>Agaricomycetidae</taxon>
        <taxon>Agaricales</taxon>
        <taxon>Marasmiineae</taxon>
        <taxon>Mycenaceae</taxon>
        <taxon>Mycena</taxon>
    </lineage>
</organism>
<feature type="compositionally biased region" description="Acidic residues" evidence="1">
    <location>
        <begin position="408"/>
        <end position="423"/>
    </location>
</feature>
<dbReference type="EMBL" id="JARIHO010000089">
    <property type="protein sequence ID" value="KAJ7307071.1"/>
    <property type="molecule type" value="Genomic_DNA"/>
</dbReference>
<dbReference type="Proteomes" id="UP001218218">
    <property type="component" value="Unassembled WGS sequence"/>
</dbReference>
<feature type="region of interest" description="Disordered" evidence="1">
    <location>
        <begin position="392"/>
        <end position="423"/>
    </location>
</feature>
<evidence type="ECO:0008006" key="4">
    <source>
        <dbReference type="Google" id="ProtNLM"/>
    </source>
</evidence>